<dbReference type="AlphaFoldDB" id="A0A1H3ZKH3"/>
<organism evidence="1 2">
    <name type="scientific">Pedobacter hartonius</name>
    <dbReference type="NCBI Taxonomy" id="425514"/>
    <lineage>
        <taxon>Bacteria</taxon>
        <taxon>Pseudomonadati</taxon>
        <taxon>Bacteroidota</taxon>
        <taxon>Sphingobacteriia</taxon>
        <taxon>Sphingobacteriales</taxon>
        <taxon>Sphingobacteriaceae</taxon>
        <taxon>Pedobacter</taxon>
    </lineage>
</organism>
<accession>A0A1H3ZKH3</accession>
<dbReference type="STRING" id="425514.SAMN05443550_102381"/>
<dbReference type="EMBL" id="FNRA01000002">
    <property type="protein sequence ID" value="SEA23764.1"/>
    <property type="molecule type" value="Genomic_DNA"/>
</dbReference>
<keyword evidence="2" id="KW-1185">Reference proteome</keyword>
<gene>
    <name evidence="1" type="ORF">SAMN05443550_102381</name>
</gene>
<dbReference type="Proteomes" id="UP000198850">
    <property type="component" value="Unassembled WGS sequence"/>
</dbReference>
<reference evidence="1 2" key="1">
    <citation type="submission" date="2016-10" db="EMBL/GenBank/DDBJ databases">
        <authorList>
            <person name="de Groot N.N."/>
        </authorList>
    </citation>
    <scope>NUCLEOTIDE SEQUENCE [LARGE SCALE GENOMIC DNA]</scope>
    <source>
        <strain evidence="1 2">DSM 19033</strain>
    </source>
</reference>
<sequence>MRYHKVQTILSIPRIDRYFVATGSKTNAVRLYKANLKIAQAFHPILGILEVILRNRINDILAVFFGDMDWLISQKRGFMSDPSLTYFDKRTNQRKTNDFLKKSVLKSENRLRRFGTVITSGKIIADQTLGFWTELFETLHYRLLQGRPIQIFTHLPPSIGRREVRDRLNDIRQFRNRINHNEPICFNGNNIDFTYAESIYRSVHEILSWIDPDINAFTSDLDKVLREIAFAKRI</sequence>
<protein>
    <submittedName>
        <fullName evidence="1">Abi-like protein</fullName>
    </submittedName>
</protein>
<evidence type="ECO:0000313" key="2">
    <source>
        <dbReference type="Proteomes" id="UP000198850"/>
    </source>
</evidence>
<dbReference type="OrthoDB" id="9813050at2"/>
<dbReference type="RefSeq" id="WP_090555525.1">
    <property type="nucleotide sequence ID" value="NZ_FNRA01000002.1"/>
</dbReference>
<proteinExistence type="predicted"/>
<name>A0A1H3ZKH3_9SPHI</name>
<evidence type="ECO:0000313" key="1">
    <source>
        <dbReference type="EMBL" id="SEA23764.1"/>
    </source>
</evidence>